<comment type="caution">
    <text evidence="2">The sequence shown here is derived from an EMBL/GenBank/DDBJ whole genome shotgun (WGS) entry which is preliminary data.</text>
</comment>
<evidence type="ECO:0000313" key="4">
    <source>
        <dbReference type="Proteomes" id="UP000077384"/>
    </source>
</evidence>
<evidence type="ECO:0000313" key="5">
    <source>
        <dbReference type="Proteomes" id="UP000093694"/>
    </source>
</evidence>
<dbReference type="Gene3D" id="3.90.1530.10">
    <property type="entry name" value="Conserved hypothetical protein from pyrococcus furiosus pfu- 392566-001, ParB domain"/>
    <property type="match status" value="1"/>
</dbReference>
<dbReference type="Proteomes" id="UP000077384">
    <property type="component" value="Unassembled WGS sequence"/>
</dbReference>
<keyword evidence="1" id="KW-0175">Coiled coil</keyword>
<reference evidence="3 5" key="2">
    <citation type="journal article" date="2016" name="Front. Microbiol.">
        <title>Industrial Acetogenic Biocatalysts: A Comparative Metabolic and Genomic Analysis.</title>
        <authorList>
            <person name="Bengelsdorf F."/>
            <person name="Poehlein A."/>
            <person name="Sonja S."/>
            <person name="Erz C."/>
            <person name="Hummel T."/>
            <person name="Hoffmeister S."/>
            <person name="Daniel R."/>
            <person name="Durre P."/>
        </authorList>
    </citation>
    <scope>NUCLEOTIDE SEQUENCE [LARGE SCALE GENOMIC DNA]</scope>
    <source>
        <strain evidence="3 5">PTA-10522</strain>
    </source>
</reference>
<dbReference type="AlphaFoldDB" id="A0A162LA25"/>
<organism evidence="2 4">
    <name type="scientific">Clostridium coskatii</name>
    <dbReference type="NCBI Taxonomy" id="1705578"/>
    <lineage>
        <taxon>Bacteria</taxon>
        <taxon>Bacillati</taxon>
        <taxon>Bacillota</taxon>
        <taxon>Clostridia</taxon>
        <taxon>Eubacteriales</taxon>
        <taxon>Clostridiaceae</taxon>
        <taxon>Clostridium</taxon>
    </lineage>
</organism>
<protein>
    <recommendedName>
        <fullName evidence="6">ParB/Sulfiredoxin domain-containing protein</fullName>
    </recommendedName>
</protein>
<dbReference type="InterPro" id="IPR036086">
    <property type="entry name" value="ParB/Sulfiredoxin_sf"/>
</dbReference>
<evidence type="ECO:0000256" key="1">
    <source>
        <dbReference type="SAM" id="Coils"/>
    </source>
</evidence>
<evidence type="ECO:0000313" key="3">
    <source>
        <dbReference type="EMBL" id="OBR96850.1"/>
    </source>
</evidence>
<dbReference type="SUPFAM" id="SSF110849">
    <property type="entry name" value="ParB/Sulfiredoxin"/>
    <property type="match status" value="1"/>
</dbReference>
<accession>A0A162LA25</accession>
<dbReference type="EMBL" id="LITQ01000029">
    <property type="protein sequence ID" value="OAA90816.1"/>
    <property type="molecule type" value="Genomic_DNA"/>
</dbReference>
<dbReference type="RefSeq" id="WP_153042903.1">
    <property type="nucleotide sequence ID" value="NZ_LITQ01000029.1"/>
</dbReference>
<evidence type="ECO:0008006" key="6">
    <source>
        <dbReference type="Google" id="ProtNLM"/>
    </source>
</evidence>
<gene>
    <name evidence="3" type="ORF">CLCOS_06940</name>
    <name evidence="2" type="ORF">WX73_01966</name>
</gene>
<evidence type="ECO:0000313" key="2">
    <source>
        <dbReference type="EMBL" id="OAA90816.1"/>
    </source>
</evidence>
<dbReference type="Proteomes" id="UP000093694">
    <property type="component" value="Unassembled WGS sequence"/>
</dbReference>
<dbReference type="EMBL" id="LROR01000031">
    <property type="protein sequence ID" value="OBR96850.1"/>
    <property type="molecule type" value="Genomic_DNA"/>
</dbReference>
<keyword evidence="5" id="KW-1185">Reference proteome</keyword>
<proteinExistence type="predicted"/>
<feature type="coiled-coil region" evidence="1">
    <location>
        <begin position="198"/>
        <end position="236"/>
    </location>
</feature>
<name>A0A162LA25_9CLOT</name>
<dbReference type="PATRIC" id="fig|1705578.3.peg.2228"/>
<sequence length="336" mass="39372">MSDIKIETEFKHLLPPLTEEQKSELEKDIIKNGCLTPLVVWNNILVDGHHRYDICTKNNIPFDLTEMDFKDKLEAMEWAWSNQKNRRNLNKYELAQIALKFKPVIEAKAKENQLSTLKQNTVLQKSAERTKDKKVCQKSDKGIKPIDTREELAKIAGVSHDTIHKVEVIEEQAPEDIKKQVKAGDLTINNAYVLTKSAVEAKKKNEQFEKQYQEELEKEEHEKEEKKKQQELEKSLPENAVVLDKFRKTKEKHIFGIEDFNNLTEEQFDKCLKHCKKYQDTIYKVTMLSTSEDSLMAWNCILETQQEVNIELEDIDMALKNLMRIQNYFKGVKKNE</sequence>
<reference evidence="2 4" key="1">
    <citation type="journal article" date="2015" name="Biotechnol. Bioeng.">
        <title>Genome sequence and phenotypic characterization of Caulobacter segnis.</title>
        <authorList>
            <person name="Patel S."/>
            <person name="Fletcher B."/>
            <person name="Scott D.C."/>
            <person name="Ely B."/>
        </authorList>
    </citation>
    <scope>NUCLEOTIDE SEQUENCE [LARGE SCALE GENOMIC DNA]</scope>
    <source>
        <strain evidence="2 4">PS02</strain>
    </source>
</reference>